<evidence type="ECO:0000313" key="3">
    <source>
        <dbReference type="Proteomes" id="UP000282930"/>
    </source>
</evidence>
<evidence type="ECO:0000313" key="2">
    <source>
        <dbReference type="EMBL" id="AZT89328.1"/>
    </source>
</evidence>
<organism evidence="2 3">
    <name type="scientific">Caldicellulosiruptor changbaiensis</name>
    <dbReference type="NCBI Taxonomy" id="1222016"/>
    <lineage>
        <taxon>Bacteria</taxon>
        <taxon>Bacillati</taxon>
        <taxon>Bacillota</taxon>
        <taxon>Bacillota incertae sedis</taxon>
        <taxon>Caldicellulosiruptorales</taxon>
        <taxon>Caldicellulosiruptoraceae</taxon>
        <taxon>Caldicellulosiruptor</taxon>
    </lineage>
</organism>
<accession>A0A3T0D2A4</accession>
<gene>
    <name evidence="2" type="ORF">ELD05_00740</name>
</gene>
<protein>
    <submittedName>
        <fullName evidence="2">Uncharacterized protein</fullName>
    </submittedName>
</protein>
<sequence>MKIFKLIKYQMIDQKFFYIIFFIVLNLVVFYFYRYGGKLTLNNNPVIENFLVGVSFSYMLATLSLLILHIVMYYNLLSKGKKYLIFGSLYASAANVYFARLINFVLDIMLTKAYLLLLLFAMSMVDEKLYGKYWWWILLFNKIMDFKTNCGIVLVDLSLVLMLSLWMHICMIFKCWNNRHCYNAVDTAVDIIALLLFLVQGFAGGGPINIIQKVNLSTFLLNFIVIAITLIAIVLFAMTSISRMKTKMDL</sequence>
<dbReference type="RefSeq" id="WP_127350952.1">
    <property type="nucleotide sequence ID" value="NZ_CP034791.1"/>
</dbReference>
<evidence type="ECO:0000256" key="1">
    <source>
        <dbReference type="SAM" id="Phobius"/>
    </source>
</evidence>
<feature type="transmembrane region" description="Helical" evidence="1">
    <location>
        <begin position="16"/>
        <end position="36"/>
    </location>
</feature>
<feature type="transmembrane region" description="Helical" evidence="1">
    <location>
        <begin position="220"/>
        <end position="241"/>
    </location>
</feature>
<keyword evidence="3" id="KW-1185">Reference proteome</keyword>
<proteinExistence type="predicted"/>
<feature type="transmembrane region" description="Helical" evidence="1">
    <location>
        <begin position="83"/>
        <end position="102"/>
    </location>
</feature>
<dbReference type="EMBL" id="CP034791">
    <property type="protein sequence ID" value="AZT89328.1"/>
    <property type="molecule type" value="Genomic_DNA"/>
</dbReference>
<reference evidence="2 3" key="1">
    <citation type="submission" date="2018-12" db="EMBL/GenBank/DDBJ databases">
        <title>Genome sequence from the cellulolytic species, Caldicellulosiruptor changbaiensis.</title>
        <authorList>
            <person name="Blumer-Schuette S.E."/>
            <person name="Mendoza C."/>
        </authorList>
    </citation>
    <scope>NUCLEOTIDE SEQUENCE [LARGE SCALE GENOMIC DNA]</scope>
    <source>
        <strain evidence="2 3">CBS-Z</strain>
    </source>
</reference>
<feature type="transmembrane region" description="Helical" evidence="1">
    <location>
        <begin position="146"/>
        <end position="167"/>
    </location>
</feature>
<feature type="transmembrane region" description="Helical" evidence="1">
    <location>
        <begin position="56"/>
        <end position="76"/>
    </location>
</feature>
<keyword evidence="1" id="KW-1133">Transmembrane helix</keyword>
<keyword evidence="1" id="KW-0472">Membrane</keyword>
<name>A0A3T0D2A4_9FIRM</name>
<dbReference type="Proteomes" id="UP000282930">
    <property type="component" value="Chromosome"/>
</dbReference>
<feature type="transmembrane region" description="Helical" evidence="1">
    <location>
        <begin position="187"/>
        <end position="208"/>
    </location>
</feature>
<keyword evidence="1" id="KW-0812">Transmembrane</keyword>
<dbReference type="KEGG" id="ccha:ELD05_00740"/>
<dbReference type="AlphaFoldDB" id="A0A3T0D2A4"/>